<evidence type="ECO:0000313" key="2">
    <source>
        <dbReference type="Proteomes" id="UP000006643"/>
    </source>
</evidence>
<organism evidence="1 2">
    <name type="scientific">Phytophthora infestans (strain T30-4)</name>
    <name type="common">Potato late blight agent</name>
    <dbReference type="NCBI Taxonomy" id="403677"/>
    <lineage>
        <taxon>Eukaryota</taxon>
        <taxon>Sar</taxon>
        <taxon>Stramenopiles</taxon>
        <taxon>Oomycota</taxon>
        <taxon>Peronosporomycetes</taxon>
        <taxon>Peronosporales</taxon>
        <taxon>Peronosporaceae</taxon>
        <taxon>Phytophthora</taxon>
    </lineage>
</organism>
<dbReference type="AlphaFoldDB" id="D0NZM2"/>
<reference evidence="2" key="1">
    <citation type="journal article" date="2009" name="Nature">
        <title>Genome sequence and analysis of the Irish potato famine pathogen Phytophthora infestans.</title>
        <authorList>
            <consortium name="The Broad Institute Genome Sequencing Platform"/>
            <person name="Haas B.J."/>
            <person name="Kamoun S."/>
            <person name="Zody M.C."/>
            <person name="Jiang R.H."/>
            <person name="Handsaker R.E."/>
            <person name="Cano L.M."/>
            <person name="Grabherr M."/>
            <person name="Kodira C.D."/>
            <person name="Raffaele S."/>
            <person name="Torto-Alalibo T."/>
            <person name="Bozkurt T.O."/>
            <person name="Ah-Fong A.M."/>
            <person name="Alvarado L."/>
            <person name="Anderson V.L."/>
            <person name="Armstrong M.R."/>
            <person name="Avrova A."/>
            <person name="Baxter L."/>
            <person name="Beynon J."/>
            <person name="Boevink P.C."/>
            <person name="Bollmann S.R."/>
            <person name="Bos J.I."/>
            <person name="Bulone V."/>
            <person name="Cai G."/>
            <person name="Cakir C."/>
            <person name="Carrington J.C."/>
            <person name="Chawner M."/>
            <person name="Conti L."/>
            <person name="Costanzo S."/>
            <person name="Ewan R."/>
            <person name="Fahlgren N."/>
            <person name="Fischbach M.A."/>
            <person name="Fugelstad J."/>
            <person name="Gilroy E.M."/>
            <person name="Gnerre S."/>
            <person name="Green P.J."/>
            <person name="Grenville-Briggs L.J."/>
            <person name="Griffith J."/>
            <person name="Grunwald N.J."/>
            <person name="Horn K."/>
            <person name="Horner N.R."/>
            <person name="Hu C.H."/>
            <person name="Huitema E."/>
            <person name="Jeong D.H."/>
            <person name="Jones A.M."/>
            <person name="Jones J.D."/>
            <person name="Jones R.W."/>
            <person name="Karlsson E.K."/>
            <person name="Kunjeti S.G."/>
            <person name="Lamour K."/>
            <person name="Liu Z."/>
            <person name="Ma L."/>
            <person name="Maclean D."/>
            <person name="Chibucos M.C."/>
            <person name="McDonald H."/>
            <person name="McWalters J."/>
            <person name="Meijer H.J."/>
            <person name="Morgan W."/>
            <person name="Morris P.F."/>
            <person name="Munro C.A."/>
            <person name="O'Neill K."/>
            <person name="Ospina-Giraldo M."/>
            <person name="Pinzon A."/>
            <person name="Pritchard L."/>
            <person name="Ramsahoye B."/>
            <person name="Ren Q."/>
            <person name="Restrepo S."/>
            <person name="Roy S."/>
            <person name="Sadanandom A."/>
            <person name="Savidor A."/>
            <person name="Schornack S."/>
            <person name="Schwartz D.C."/>
            <person name="Schumann U.D."/>
            <person name="Schwessinger B."/>
            <person name="Seyer L."/>
            <person name="Sharpe T."/>
            <person name="Silvar C."/>
            <person name="Song J."/>
            <person name="Studholme D.J."/>
            <person name="Sykes S."/>
            <person name="Thines M."/>
            <person name="van de Vondervoort P.J."/>
            <person name="Phuntumart V."/>
            <person name="Wawra S."/>
            <person name="Weide R."/>
            <person name="Win J."/>
            <person name="Young C."/>
            <person name="Zhou S."/>
            <person name="Fry W."/>
            <person name="Meyers B.C."/>
            <person name="van West P."/>
            <person name="Ristaino J."/>
            <person name="Govers F."/>
            <person name="Birch P.R."/>
            <person name="Whisson S.C."/>
            <person name="Judelson H.S."/>
            <person name="Nusbaum C."/>
        </authorList>
    </citation>
    <scope>NUCLEOTIDE SEQUENCE [LARGE SCALE GENOMIC DNA]</scope>
    <source>
        <strain evidence="2">T30-4</strain>
    </source>
</reference>
<protein>
    <submittedName>
        <fullName evidence="1">Uncharacterized protein</fullName>
    </submittedName>
</protein>
<dbReference type="Proteomes" id="UP000006643">
    <property type="component" value="Unassembled WGS sequence"/>
</dbReference>
<proteinExistence type="predicted"/>
<dbReference type="HOGENOM" id="CLU_1716820_0_0_1"/>
<dbReference type="OrthoDB" id="127414at2759"/>
<sequence length="153" mass="16773">MLLSRSDTTRSRDPLQSPASLFRFLIIMIGAPTFRTILCGGIPENLREFKNCCSNIFASATPSRLSTERYSFVSPDSRSATMSLIRRTFAFVGASMARSTNALTLRTRRLKLGGGSISASSSSEVICCTRRSGMIHMSRGRHMSPSPISWLTG</sequence>
<evidence type="ECO:0000313" key="1">
    <source>
        <dbReference type="EMBL" id="EEY69582.1"/>
    </source>
</evidence>
<dbReference type="InParanoid" id="D0NZM2"/>
<dbReference type="KEGG" id="pif:PITG_19323"/>
<dbReference type="VEuPathDB" id="FungiDB:PITG_19323"/>
<gene>
    <name evidence="1" type="ORF">PITG_19323</name>
</gene>
<dbReference type="RefSeq" id="XP_002997190.1">
    <property type="nucleotide sequence ID" value="XM_002997144.1"/>
</dbReference>
<keyword evidence="2" id="KW-1185">Reference proteome</keyword>
<name>D0NZM2_PHYIT</name>
<accession>D0NZM2</accession>
<dbReference type="EMBL" id="DS028202">
    <property type="protein sequence ID" value="EEY69582.1"/>
    <property type="molecule type" value="Genomic_DNA"/>
</dbReference>
<dbReference type="GeneID" id="9473652"/>